<name>A6J2I7_RAT</name>
<protein>
    <submittedName>
        <fullName evidence="1">RCG49476</fullName>
    </submittedName>
</protein>
<sequence length="16" mass="1683">METNCGTPSFSPQRAG</sequence>
<organism evidence="1 2">
    <name type="scientific">Rattus norvegicus</name>
    <name type="common">Rat</name>
    <dbReference type="NCBI Taxonomy" id="10116"/>
    <lineage>
        <taxon>Eukaryota</taxon>
        <taxon>Metazoa</taxon>
        <taxon>Chordata</taxon>
        <taxon>Craniata</taxon>
        <taxon>Vertebrata</taxon>
        <taxon>Euteleostomi</taxon>
        <taxon>Mammalia</taxon>
        <taxon>Eutheria</taxon>
        <taxon>Euarchontoglires</taxon>
        <taxon>Glires</taxon>
        <taxon>Rodentia</taxon>
        <taxon>Myomorpha</taxon>
        <taxon>Muroidea</taxon>
        <taxon>Muridae</taxon>
        <taxon>Murinae</taxon>
        <taxon>Rattus</taxon>
    </lineage>
</organism>
<reference evidence="2" key="1">
    <citation type="submission" date="2005-09" db="EMBL/GenBank/DDBJ databases">
        <authorList>
            <person name="Mural R.J."/>
            <person name="Li P.W."/>
            <person name="Adams M.D."/>
            <person name="Amanatides P.G."/>
            <person name="Baden-Tillson H."/>
            <person name="Barnstead M."/>
            <person name="Chin S.H."/>
            <person name="Dew I."/>
            <person name="Evans C.A."/>
            <person name="Ferriera S."/>
            <person name="Flanigan M."/>
            <person name="Fosler C."/>
            <person name="Glodek A."/>
            <person name="Gu Z."/>
            <person name="Holt R.A."/>
            <person name="Jennings D."/>
            <person name="Kraft C.L."/>
            <person name="Lu F."/>
            <person name="Nguyen T."/>
            <person name="Nusskern D.R."/>
            <person name="Pfannkoch C.M."/>
            <person name="Sitter C."/>
            <person name="Sutton G.G."/>
            <person name="Venter J.C."/>
            <person name="Wang Z."/>
            <person name="Woodage T."/>
            <person name="Zheng X.H."/>
            <person name="Zhong F."/>
        </authorList>
    </citation>
    <scope>NUCLEOTIDE SEQUENCE [LARGE SCALE GENOMIC DNA]</scope>
    <source>
        <strain>BN</strain>
        <strain evidence="2">Sprague-Dawley</strain>
    </source>
</reference>
<proteinExistence type="predicted"/>
<dbReference type="AlphaFoldDB" id="A6J2I7"/>
<dbReference type="Proteomes" id="UP000234681">
    <property type="component" value="Chromosome 18"/>
</dbReference>
<dbReference type="EMBL" id="CH473974">
    <property type="protein sequence ID" value="EDL76119.1"/>
    <property type="molecule type" value="Genomic_DNA"/>
</dbReference>
<gene>
    <name evidence="1" type="ORF">rCG_49476</name>
</gene>
<evidence type="ECO:0000313" key="2">
    <source>
        <dbReference type="Proteomes" id="UP000234681"/>
    </source>
</evidence>
<evidence type="ECO:0000313" key="1">
    <source>
        <dbReference type="EMBL" id="EDL76119.1"/>
    </source>
</evidence>
<accession>A6J2I7</accession>